<reference evidence="2 3" key="1">
    <citation type="journal article" date="2012" name="New Phytol.">
        <title>Insight into trade-off between wood decay and parasitism from the genome of a fungal forest pathogen.</title>
        <authorList>
            <person name="Olson A."/>
            <person name="Aerts A."/>
            <person name="Asiegbu F."/>
            <person name="Belbahri L."/>
            <person name="Bouzid O."/>
            <person name="Broberg A."/>
            <person name="Canback B."/>
            <person name="Coutinho P.M."/>
            <person name="Cullen D."/>
            <person name="Dalman K."/>
            <person name="Deflorio G."/>
            <person name="van Diepen L.T."/>
            <person name="Dunand C."/>
            <person name="Duplessis S."/>
            <person name="Durling M."/>
            <person name="Gonthier P."/>
            <person name="Grimwood J."/>
            <person name="Fossdal C.G."/>
            <person name="Hansson D."/>
            <person name="Henrissat B."/>
            <person name="Hietala A."/>
            <person name="Himmelstrand K."/>
            <person name="Hoffmeister D."/>
            <person name="Hogberg N."/>
            <person name="James T.Y."/>
            <person name="Karlsson M."/>
            <person name="Kohler A."/>
            <person name="Kues U."/>
            <person name="Lee Y.H."/>
            <person name="Lin Y.C."/>
            <person name="Lind M."/>
            <person name="Lindquist E."/>
            <person name="Lombard V."/>
            <person name="Lucas S."/>
            <person name="Lunden K."/>
            <person name="Morin E."/>
            <person name="Murat C."/>
            <person name="Park J."/>
            <person name="Raffaello T."/>
            <person name="Rouze P."/>
            <person name="Salamov A."/>
            <person name="Schmutz J."/>
            <person name="Solheim H."/>
            <person name="Stahlberg J."/>
            <person name="Velez H."/>
            <person name="de Vries R.P."/>
            <person name="Wiebenga A."/>
            <person name="Woodward S."/>
            <person name="Yakovlev I."/>
            <person name="Garbelotto M."/>
            <person name="Martin F."/>
            <person name="Grigoriev I.V."/>
            <person name="Stenlid J."/>
        </authorList>
    </citation>
    <scope>NUCLEOTIDE SEQUENCE [LARGE SCALE GENOMIC DNA]</scope>
    <source>
        <strain evidence="2 3">TC 32-1</strain>
    </source>
</reference>
<gene>
    <name evidence="2" type="ORF">HETIRDRAFT_449540</name>
</gene>
<dbReference type="AlphaFoldDB" id="W4KDW1"/>
<feature type="region of interest" description="Disordered" evidence="1">
    <location>
        <begin position="1"/>
        <end position="31"/>
    </location>
</feature>
<sequence length="88" mass="9653">MTRIRPRNGTRPASRRQLYRRAIPAPSSTLEAATAHRRAGLLGKAVQSALVRLQIPEAEADRCAACDDDDGRRLRDFAIKAERGSGLV</sequence>
<evidence type="ECO:0000313" key="2">
    <source>
        <dbReference type="EMBL" id="ETW83934.1"/>
    </source>
</evidence>
<dbReference type="EMBL" id="KI925456">
    <property type="protein sequence ID" value="ETW83934.1"/>
    <property type="molecule type" value="Genomic_DNA"/>
</dbReference>
<keyword evidence="3" id="KW-1185">Reference proteome</keyword>
<dbReference type="Proteomes" id="UP000030671">
    <property type="component" value="Unassembled WGS sequence"/>
</dbReference>
<evidence type="ECO:0000313" key="3">
    <source>
        <dbReference type="Proteomes" id="UP000030671"/>
    </source>
</evidence>
<dbReference type="RefSeq" id="XP_009543661.1">
    <property type="nucleotide sequence ID" value="XM_009545366.1"/>
</dbReference>
<dbReference type="GeneID" id="20675957"/>
<evidence type="ECO:0000256" key="1">
    <source>
        <dbReference type="SAM" id="MobiDB-lite"/>
    </source>
</evidence>
<dbReference type="InParanoid" id="W4KDW1"/>
<dbReference type="KEGG" id="hir:HETIRDRAFT_449540"/>
<accession>W4KDW1</accession>
<feature type="compositionally biased region" description="Basic residues" evidence="1">
    <location>
        <begin position="1"/>
        <end position="19"/>
    </location>
</feature>
<protein>
    <submittedName>
        <fullName evidence="2">Uncharacterized protein</fullName>
    </submittedName>
</protein>
<proteinExistence type="predicted"/>
<organism evidence="2 3">
    <name type="scientific">Heterobasidion irregulare (strain TC 32-1)</name>
    <dbReference type="NCBI Taxonomy" id="747525"/>
    <lineage>
        <taxon>Eukaryota</taxon>
        <taxon>Fungi</taxon>
        <taxon>Dikarya</taxon>
        <taxon>Basidiomycota</taxon>
        <taxon>Agaricomycotina</taxon>
        <taxon>Agaricomycetes</taxon>
        <taxon>Russulales</taxon>
        <taxon>Bondarzewiaceae</taxon>
        <taxon>Heterobasidion</taxon>
        <taxon>Heterobasidion annosum species complex</taxon>
    </lineage>
</organism>
<name>W4KDW1_HETIT</name>
<dbReference type="HOGENOM" id="CLU_2469364_0_0_1"/>